<evidence type="ECO:0000256" key="6">
    <source>
        <dbReference type="SAM" id="MobiDB-lite"/>
    </source>
</evidence>
<comment type="subcellular location">
    <subcellularLocation>
        <location evidence="1">Membrane</location>
        <topology evidence="1">Multi-pass membrane protein</topology>
    </subcellularLocation>
</comment>
<evidence type="ECO:0000256" key="7">
    <source>
        <dbReference type="SAM" id="Phobius"/>
    </source>
</evidence>
<keyword evidence="3 7" id="KW-0812">Transmembrane</keyword>
<dbReference type="PANTHER" id="PTHR21716:SF64">
    <property type="entry name" value="AI-2 TRANSPORT PROTEIN TQSA"/>
    <property type="match status" value="1"/>
</dbReference>
<dbReference type="GO" id="GO:0055085">
    <property type="term" value="P:transmembrane transport"/>
    <property type="evidence" value="ECO:0007669"/>
    <property type="project" value="TreeGrafter"/>
</dbReference>
<dbReference type="EMBL" id="PZKG01000031">
    <property type="protein sequence ID" value="PTE22049.1"/>
    <property type="molecule type" value="Genomic_DNA"/>
</dbReference>
<gene>
    <name evidence="8" type="ORF">C5F48_09260</name>
</gene>
<dbReference type="GO" id="GO:0016020">
    <property type="term" value="C:membrane"/>
    <property type="evidence" value="ECO:0007669"/>
    <property type="project" value="UniProtKB-SubCell"/>
</dbReference>
<feature type="transmembrane region" description="Helical" evidence="7">
    <location>
        <begin position="33"/>
        <end position="50"/>
    </location>
</feature>
<name>A0A2T4JVV4_9RHOB</name>
<proteinExistence type="inferred from homology"/>
<comment type="similarity">
    <text evidence="2">Belongs to the autoinducer-2 exporter (AI-2E) (TC 2.A.86) family.</text>
</comment>
<dbReference type="InterPro" id="IPR002549">
    <property type="entry name" value="AI-2E-like"/>
</dbReference>
<reference evidence="8 9" key="1">
    <citation type="submission" date="2018-03" db="EMBL/GenBank/DDBJ databases">
        <title>Cereibacter changlensis.</title>
        <authorList>
            <person name="Meyer T.E."/>
            <person name="Miller S."/>
            <person name="Lodha T."/>
            <person name="Gandham S."/>
            <person name="Chintalapati S."/>
            <person name="Chintalapati V.R."/>
        </authorList>
    </citation>
    <scope>NUCLEOTIDE SEQUENCE [LARGE SCALE GENOMIC DNA]</scope>
    <source>
        <strain evidence="8 9">JA139</strain>
    </source>
</reference>
<keyword evidence="9" id="KW-1185">Reference proteome</keyword>
<feature type="transmembrane region" description="Helical" evidence="7">
    <location>
        <begin position="194"/>
        <end position="217"/>
    </location>
</feature>
<dbReference type="AlphaFoldDB" id="A0A2T4JVV4"/>
<dbReference type="RefSeq" id="WP_107663624.1">
    <property type="nucleotide sequence ID" value="NZ_PZKG01000031.1"/>
</dbReference>
<feature type="region of interest" description="Disordered" evidence="6">
    <location>
        <begin position="1"/>
        <end position="24"/>
    </location>
</feature>
<evidence type="ECO:0000256" key="5">
    <source>
        <dbReference type="ARBA" id="ARBA00023136"/>
    </source>
</evidence>
<keyword evidence="5 7" id="KW-0472">Membrane</keyword>
<feature type="transmembrane region" description="Helical" evidence="7">
    <location>
        <begin position="252"/>
        <end position="274"/>
    </location>
</feature>
<evidence type="ECO:0000313" key="9">
    <source>
        <dbReference type="Proteomes" id="UP000241010"/>
    </source>
</evidence>
<evidence type="ECO:0000313" key="8">
    <source>
        <dbReference type="EMBL" id="PTE22049.1"/>
    </source>
</evidence>
<evidence type="ECO:0000256" key="1">
    <source>
        <dbReference type="ARBA" id="ARBA00004141"/>
    </source>
</evidence>
<sequence>MPDIDAATRDKRRSMPQAEPGMITGSPMQARRINLPTLATIAAVVAIIYFAQNVVLPLAIAMLITFALSPLATRLRRIGLPNLPAVLIVVTAAFVAIGMFILIVIWQLSTLTSNLPRFQANIVTKVESLVEAGSGSDGVIGRVSNMVESINNQIAARVEDEEEPPVAGAAPERPDPVLVEVVQDQSTLQMMQDIVLPLIGPIATTGLVVVVVVFMLLERAELRDRFIKLVGSNDLHRTTQVLQDAGRRVTQYLLVQLLVNIIYAVPIGVGLWFIGVPNALLWGLLTLVLRFIPYIGSVLSAAFPILLAFASSPDWSMVLWTIILFGVVETITSNAIEPWLYGSRTGVSPLAIIISAIFWTWLWGPLGLVMSTPLTVCLVVLGRHIPQFEVFDTLFGDEPVLEPHARLYQRLLAGDAIEATSRAEEALETMTLGEYYRDIGIPALLIAQNDQRRGVLTVEQQERVATTAQEIVIDLAEVVEEEREIASIGPKPEGEDAPELVENAVQDGDGHSVLCVGGKNSLDDVSAAMLAQIMRAEGATAEELAHTDLGLNRFREVAITGVDCVVLSFVDPSPMRASLLHIRRIKRAAPHLRVGVVIWNMPSKDEDGDMTVKPAQVADSKLDEALEIGADFAVRTLDEALRQSFSKEGPKPVEPVRLRQRRVELRARPAKA</sequence>
<protein>
    <submittedName>
        <fullName evidence="8">AI-2E family transporter</fullName>
    </submittedName>
</protein>
<feature type="transmembrane region" description="Helical" evidence="7">
    <location>
        <begin position="85"/>
        <end position="108"/>
    </location>
</feature>
<organism evidence="8 9">
    <name type="scientific">Cereibacter changlensis JA139</name>
    <dbReference type="NCBI Taxonomy" id="1188249"/>
    <lineage>
        <taxon>Bacteria</taxon>
        <taxon>Pseudomonadati</taxon>
        <taxon>Pseudomonadota</taxon>
        <taxon>Alphaproteobacteria</taxon>
        <taxon>Rhodobacterales</taxon>
        <taxon>Paracoccaceae</taxon>
        <taxon>Cereibacter</taxon>
    </lineage>
</organism>
<dbReference type="Pfam" id="PF01594">
    <property type="entry name" value="AI-2E_transport"/>
    <property type="match status" value="1"/>
</dbReference>
<evidence type="ECO:0000256" key="2">
    <source>
        <dbReference type="ARBA" id="ARBA00009773"/>
    </source>
</evidence>
<feature type="transmembrane region" description="Helical" evidence="7">
    <location>
        <begin position="280"/>
        <end position="310"/>
    </location>
</feature>
<feature type="transmembrane region" description="Helical" evidence="7">
    <location>
        <begin position="317"/>
        <end position="336"/>
    </location>
</feature>
<evidence type="ECO:0000256" key="4">
    <source>
        <dbReference type="ARBA" id="ARBA00022989"/>
    </source>
</evidence>
<comment type="caution">
    <text evidence="8">The sequence shown here is derived from an EMBL/GenBank/DDBJ whole genome shotgun (WGS) entry which is preliminary data.</text>
</comment>
<feature type="transmembrane region" description="Helical" evidence="7">
    <location>
        <begin position="56"/>
        <end position="73"/>
    </location>
</feature>
<dbReference type="PANTHER" id="PTHR21716">
    <property type="entry name" value="TRANSMEMBRANE PROTEIN"/>
    <property type="match status" value="1"/>
</dbReference>
<dbReference type="Proteomes" id="UP000241010">
    <property type="component" value="Unassembled WGS sequence"/>
</dbReference>
<keyword evidence="4 7" id="KW-1133">Transmembrane helix</keyword>
<dbReference type="OrthoDB" id="9799225at2"/>
<evidence type="ECO:0000256" key="3">
    <source>
        <dbReference type="ARBA" id="ARBA00022692"/>
    </source>
</evidence>
<accession>A0A2T4JVV4</accession>
<feature type="transmembrane region" description="Helical" evidence="7">
    <location>
        <begin position="356"/>
        <end position="381"/>
    </location>
</feature>